<reference evidence="2" key="1">
    <citation type="submission" date="2018-02" db="EMBL/GenBank/DDBJ databases">
        <title>Rhizophora mucronata_Transcriptome.</title>
        <authorList>
            <person name="Meera S.P."/>
            <person name="Sreeshan A."/>
            <person name="Augustine A."/>
        </authorList>
    </citation>
    <scope>NUCLEOTIDE SEQUENCE</scope>
    <source>
        <tissue evidence="2">Leaf</tissue>
    </source>
</reference>
<evidence type="ECO:0000256" key="1">
    <source>
        <dbReference type="SAM" id="MobiDB-lite"/>
    </source>
</evidence>
<organism evidence="2">
    <name type="scientific">Rhizophora mucronata</name>
    <name type="common">Asiatic mangrove</name>
    <dbReference type="NCBI Taxonomy" id="61149"/>
    <lineage>
        <taxon>Eukaryota</taxon>
        <taxon>Viridiplantae</taxon>
        <taxon>Streptophyta</taxon>
        <taxon>Embryophyta</taxon>
        <taxon>Tracheophyta</taxon>
        <taxon>Spermatophyta</taxon>
        <taxon>Magnoliopsida</taxon>
        <taxon>eudicotyledons</taxon>
        <taxon>Gunneridae</taxon>
        <taxon>Pentapetalae</taxon>
        <taxon>rosids</taxon>
        <taxon>fabids</taxon>
        <taxon>Malpighiales</taxon>
        <taxon>Rhizophoraceae</taxon>
        <taxon>Rhizophora</taxon>
    </lineage>
</organism>
<dbReference type="EMBL" id="GGEC01060003">
    <property type="protein sequence ID" value="MBX40487.1"/>
    <property type="molecule type" value="Transcribed_RNA"/>
</dbReference>
<dbReference type="AlphaFoldDB" id="A0A2P2NDF7"/>
<name>A0A2P2NDF7_RHIMU</name>
<evidence type="ECO:0000313" key="2">
    <source>
        <dbReference type="EMBL" id="MBX40487.1"/>
    </source>
</evidence>
<proteinExistence type="predicted"/>
<feature type="compositionally biased region" description="Polar residues" evidence="1">
    <location>
        <begin position="1"/>
        <end position="15"/>
    </location>
</feature>
<accession>A0A2P2NDF7</accession>
<sequence>MLYIKSSKQPNTLTQMKHKNCQM</sequence>
<feature type="region of interest" description="Disordered" evidence="1">
    <location>
        <begin position="1"/>
        <end position="23"/>
    </location>
</feature>
<protein>
    <submittedName>
        <fullName evidence="2">Uncharacterized protein</fullName>
    </submittedName>
</protein>